<protein>
    <submittedName>
        <fullName evidence="1">Uncharacterized protein</fullName>
    </submittedName>
</protein>
<reference evidence="1 2" key="1">
    <citation type="submission" date="2012-02" db="EMBL/GenBank/DDBJ databases">
        <title>Complete genome sequence of Actinoplanes missouriensis 431 (= NBRC 102363).</title>
        <authorList>
            <person name="Ohnishi Y."/>
            <person name="Ishikawa J."/>
            <person name="Sekine M."/>
            <person name="Hosoyama A."/>
            <person name="Harada T."/>
            <person name="Narita H."/>
            <person name="Hata T."/>
            <person name="Konno Y."/>
            <person name="Tutikane K."/>
            <person name="Fujita N."/>
            <person name="Horinouchi S."/>
            <person name="Hayakawa M."/>
        </authorList>
    </citation>
    <scope>NUCLEOTIDE SEQUENCE [LARGE SCALE GENOMIC DNA]</scope>
    <source>
        <strain evidence="2">ATCC 14538 / DSM 43046 / CBS 188.64 / JCM 3121 / NBRC 102363 / NCIMB 12654 / NRRL B-3342 / UNCC 431</strain>
    </source>
</reference>
<gene>
    <name evidence="1" type="ordered locus">AMIS_77440</name>
</gene>
<dbReference type="AlphaFoldDB" id="I0HIX7"/>
<organism evidence="1 2">
    <name type="scientific">Actinoplanes missouriensis (strain ATCC 14538 / DSM 43046 / CBS 188.64 / JCM 3121 / NBRC 102363 / NCIMB 12654 / NRRL B-3342 / UNCC 431)</name>
    <dbReference type="NCBI Taxonomy" id="512565"/>
    <lineage>
        <taxon>Bacteria</taxon>
        <taxon>Bacillati</taxon>
        <taxon>Actinomycetota</taxon>
        <taxon>Actinomycetes</taxon>
        <taxon>Micromonosporales</taxon>
        <taxon>Micromonosporaceae</taxon>
        <taxon>Actinoplanes</taxon>
    </lineage>
</organism>
<proteinExistence type="predicted"/>
<name>I0HIX7_ACTM4</name>
<dbReference type="PATRIC" id="fig|512565.3.peg.7761"/>
<dbReference type="Proteomes" id="UP000007882">
    <property type="component" value="Chromosome"/>
</dbReference>
<dbReference type="EMBL" id="AP012319">
    <property type="protein sequence ID" value="BAL92964.1"/>
    <property type="molecule type" value="Genomic_DNA"/>
</dbReference>
<dbReference type="KEGG" id="ams:AMIS_77440"/>
<evidence type="ECO:0000313" key="2">
    <source>
        <dbReference type="Proteomes" id="UP000007882"/>
    </source>
</evidence>
<dbReference type="HOGENOM" id="CLU_2875595_0_0_11"/>
<evidence type="ECO:0000313" key="1">
    <source>
        <dbReference type="EMBL" id="BAL92964.1"/>
    </source>
</evidence>
<keyword evidence="2" id="KW-1185">Reference proteome</keyword>
<sequence length="63" mass="6646">MVVVRGGAFNAVPVLLGSASLRVALTRRDAALAVYVVAFRGTFPARISLEEHHRAEQEAIAGG</sequence>
<accession>I0HIX7</accession>